<evidence type="ECO:0000313" key="11">
    <source>
        <dbReference type="Proteomes" id="UP000314294"/>
    </source>
</evidence>
<accession>A0A4Z2HUU7</accession>
<keyword evidence="6" id="KW-0539">Nucleus</keyword>
<evidence type="ECO:0000259" key="9">
    <source>
        <dbReference type="PROSITE" id="PS50157"/>
    </source>
</evidence>
<evidence type="ECO:0000256" key="2">
    <source>
        <dbReference type="ARBA" id="ARBA00022723"/>
    </source>
</evidence>
<feature type="region of interest" description="Disordered" evidence="8">
    <location>
        <begin position="84"/>
        <end position="180"/>
    </location>
</feature>
<keyword evidence="4 7" id="KW-0863">Zinc-finger</keyword>
<comment type="subcellular location">
    <subcellularLocation>
        <location evidence="1">Nucleus</location>
    </subcellularLocation>
</comment>
<keyword evidence="5" id="KW-0862">Zinc</keyword>
<dbReference type="GO" id="GO:0000981">
    <property type="term" value="F:DNA-binding transcription factor activity, RNA polymerase II-specific"/>
    <property type="evidence" value="ECO:0007669"/>
    <property type="project" value="TreeGrafter"/>
</dbReference>
<evidence type="ECO:0000313" key="10">
    <source>
        <dbReference type="EMBL" id="TNN69467.1"/>
    </source>
</evidence>
<reference evidence="10 11" key="1">
    <citation type="submission" date="2019-03" db="EMBL/GenBank/DDBJ databases">
        <title>First draft genome of Liparis tanakae, snailfish: a comprehensive survey of snailfish specific genes.</title>
        <authorList>
            <person name="Kim W."/>
            <person name="Song I."/>
            <person name="Jeong J.-H."/>
            <person name="Kim D."/>
            <person name="Kim S."/>
            <person name="Ryu S."/>
            <person name="Song J.Y."/>
            <person name="Lee S.K."/>
        </authorList>
    </citation>
    <scope>NUCLEOTIDE SEQUENCE [LARGE SCALE GENOMIC DNA]</scope>
    <source>
        <tissue evidence="10">Muscle</tissue>
    </source>
</reference>
<gene>
    <name evidence="10" type="primary">ZNF721</name>
    <name evidence="10" type="ORF">EYF80_020301</name>
</gene>
<organism evidence="10 11">
    <name type="scientific">Liparis tanakae</name>
    <name type="common">Tanaka's snailfish</name>
    <dbReference type="NCBI Taxonomy" id="230148"/>
    <lineage>
        <taxon>Eukaryota</taxon>
        <taxon>Metazoa</taxon>
        <taxon>Chordata</taxon>
        <taxon>Craniata</taxon>
        <taxon>Vertebrata</taxon>
        <taxon>Euteleostomi</taxon>
        <taxon>Actinopterygii</taxon>
        <taxon>Neopterygii</taxon>
        <taxon>Teleostei</taxon>
        <taxon>Neoteleostei</taxon>
        <taxon>Acanthomorphata</taxon>
        <taxon>Eupercaria</taxon>
        <taxon>Perciformes</taxon>
        <taxon>Cottioidei</taxon>
        <taxon>Cottales</taxon>
        <taxon>Liparidae</taxon>
        <taxon>Liparis</taxon>
    </lineage>
</organism>
<name>A0A4Z2HUU7_9TELE</name>
<proteinExistence type="predicted"/>
<dbReference type="OrthoDB" id="3437960at2759"/>
<sequence>MKPKLTGTNKRPKPDRAEAALSLQDELAAAIHGAFEAAVEIAVREVTKLVGQATGAVHEDMRRENESLKQRLQRAEDMLDCARMEERGGGGGSPPVNKLLDVTRRSDPAPLVYSRTSPSPKAGRGHSCTGIRGDAPRPGHSRAAHRPPESQRQHEEQRPGDVGKARDSDAASERRGDDGCAAACDSLTKEVGEEISRLCELRVESINQLCTELAAQEHESPTLPSRHDESTLKQFIVKQEEPDEAEDSACCLDAIKVEDFSPECMSPLHPDVLEDWKPEPDIQCQDSNASLSCTRLAQDFPNIFQLPEPAPVPEDPPQVYGVHVRTGRNLGHSLTNLYSCKSCSQTFQLPSLLRRHHGQCQQKLQQGWQPPVDGSKRVRLQLYPPGCSPFRCTVCNREFNRMENLKTHLRIHTGERPYTCSVCSKCFRHSGALTRHFRIHTGEKPYVCGQCGKSYRNCGGLKFHQRSHNKQLQ</sequence>
<dbReference type="AlphaFoldDB" id="A0A4Z2HUU7"/>
<dbReference type="PROSITE" id="PS00028">
    <property type="entry name" value="ZINC_FINGER_C2H2_1"/>
    <property type="match status" value="3"/>
</dbReference>
<dbReference type="FunFam" id="3.30.160.60:FF:000624">
    <property type="entry name" value="zinc finger protein 697"/>
    <property type="match status" value="1"/>
</dbReference>
<keyword evidence="3" id="KW-0677">Repeat</keyword>
<dbReference type="EMBL" id="SRLO01000175">
    <property type="protein sequence ID" value="TNN69467.1"/>
    <property type="molecule type" value="Genomic_DNA"/>
</dbReference>
<protein>
    <submittedName>
        <fullName evidence="10">Zinc finger protein 721</fullName>
    </submittedName>
</protein>
<evidence type="ECO:0000256" key="4">
    <source>
        <dbReference type="ARBA" id="ARBA00022771"/>
    </source>
</evidence>
<dbReference type="PROSITE" id="PS50157">
    <property type="entry name" value="ZINC_FINGER_C2H2_2"/>
    <property type="match status" value="4"/>
</dbReference>
<feature type="domain" description="C2H2-type" evidence="9">
    <location>
        <begin position="338"/>
        <end position="370"/>
    </location>
</feature>
<feature type="domain" description="C2H2-type" evidence="9">
    <location>
        <begin position="418"/>
        <end position="445"/>
    </location>
</feature>
<feature type="domain" description="C2H2-type" evidence="9">
    <location>
        <begin position="446"/>
        <end position="473"/>
    </location>
</feature>
<dbReference type="SUPFAM" id="SSF57667">
    <property type="entry name" value="beta-beta-alpha zinc fingers"/>
    <property type="match status" value="2"/>
</dbReference>
<feature type="compositionally biased region" description="Basic and acidic residues" evidence="8">
    <location>
        <begin position="146"/>
        <end position="178"/>
    </location>
</feature>
<evidence type="ECO:0000256" key="3">
    <source>
        <dbReference type="ARBA" id="ARBA00022737"/>
    </source>
</evidence>
<dbReference type="InterPro" id="IPR036236">
    <property type="entry name" value="Znf_C2H2_sf"/>
</dbReference>
<evidence type="ECO:0000256" key="7">
    <source>
        <dbReference type="PROSITE-ProRule" id="PRU00042"/>
    </source>
</evidence>
<dbReference type="FunFam" id="3.30.160.60:FF:000358">
    <property type="entry name" value="zinc finger protein 24"/>
    <property type="match status" value="1"/>
</dbReference>
<evidence type="ECO:0000256" key="6">
    <source>
        <dbReference type="ARBA" id="ARBA00023242"/>
    </source>
</evidence>
<keyword evidence="11" id="KW-1185">Reference proteome</keyword>
<comment type="caution">
    <text evidence="10">The sequence shown here is derived from an EMBL/GenBank/DDBJ whole genome shotgun (WGS) entry which is preliminary data.</text>
</comment>
<evidence type="ECO:0000256" key="5">
    <source>
        <dbReference type="ARBA" id="ARBA00022833"/>
    </source>
</evidence>
<dbReference type="InterPro" id="IPR013087">
    <property type="entry name" value="Znf_C2H2_type"/>
</dbReference>
<dbReference type="Gene3D" id="3.30.160.60">
    <property type="entry name" value="Classic Zinc Finger"/>
    <property type="match status" value="3"/>
</dbReference>
<keyword evidence="2" id="KW-0479">Metal-binding</keyword>
<dbReference type="PANTHER" id="PTHR24394">
    <property type="entry name" value="ZINC FINGER PROTEIN"/>
    <property type="match status" value="1"/>
</dbReference>
<dbReference type="Pfam" id="PF00096">
    <property type="entry name" value="zf-C2H2"/>
    <property type="match status" value="3"/>
</dbReference>
<evidence type="ECO:0000256" key="8">
    <source>
        <dbReference type="SAM" id="MobiDB-lite"/>
    </source>
</evidence>
<dbReference type="PANTHER" id="PTHR24394:SF44">
    <property type="entry name" value="ZINC FINGER PROTEIN 271-LIKE"/>
    <property type="match status" value="1"/>
</dbReference>
<dbReference type="GO" id="GO:0008270">
    <property type="term" value="F:zinc ion binding"/>
    <property type="evidence" value="ECO:0007669"/>
    <property type="project" value="UniProtKB-KW"/>
</dbReference>
<evidence type="ECO:0000256" key="1">
    <source>
        <dbReference type="ARBA" id="ARBA00004123"/>
    </source>
</evidence>
<dbReference type="GO" id="GO:0005634">
    <property type="term" value="C:nucleus"/>
    <property type="evidence" value="ECO:0007669"/>
    <property type="project" value="UniProtKB-SubCell"/>
</dbReference>
<dbReference type="Proteomes" id="UP000314294">
    <property type="component" value="Unassembled WGS sequence"/>
</dbReference>
<dbReference type="FunFam" id="3.30.160.60:FF:000182">
    <property type="entry name" value="zinc finger protein 366"/>
    <property type="match status" value="1"/>
</dbReference>
<feature type="domain" description="C2H2-type" evidence="9">
    <location>
        <begin position="390"/>
        <end position="417"/>
    </location>
</feature>
<dbReference type="SMART" id="SM00355">
    <property type="entry name" value="ZnF_C2H2"/>
    <property type="match status" value="4"/>
</dbReference>